<evidence type="ECO:0000313" key="4">
    <source>
        <dbReference type="Proteomes" id="UP000774130"/>
    </source>
</evidence>
<dbReference type="PROSITE" id="PS00383">
    <property type="entry name" value="TYR_PHOSPHATASE_1"/>
    <property type="match status" value="1"/>
</dbReference>
<dbReference type="Proteomes" id="UP000774130">
    <property type="component" value="Unassembled WGS sequence"/>
</dbReference>
<sequence>MGKPLAVKHAENMRELGGYTNKDGKKVASQKLIRSAAINLLDETDQNYLEKYGIRKIVDFRSTDERSSQPDKDVTLAENIFLPIFPEKQEKKEELTASPQALLKRMENGESAFGQMMDAYESFVLDDYVRKQYHKFFEIVLANENPNESVLFHCTAGKDRTGFAALLLLSGLGVDRVTAMTDYLATNEFLKGFTDNMLQHAKENGVPDALLASVKDMTMARKEYLTKSLNLIDENYGTVDNFLIDGIGLHAADLKDLQRLYLE</sequence>
<evidence type="ECO:0000313" key="3">
    <source>
        <dbReference type="EMBL" id="MBV7389060.1"/>
    </source>
</evidence>
<keyword evidence="4" id="KW-1185">Reference proteome</keyword>
<dbReference type="InterPro" id="IPR016130">
    <property type="entry name" value="Tyr_Pase_AS"/>
</dbReference>
<dbReference type="RefSeq" id="WP_218324133.1">
    <property type="nucleotide sequence ID" value="NZ_JAHUZB010000001.1"/>
</dbReference>
<evidence type="ECO:0000259" key="2">
    <source>
        <dbReference type="PROSITE" id="PS50056"/>
    </source>
</evidence>
<dbReference type="PROSITE" id="PS50056">
    <property type="entry name" value="TYR_PHOSPHATASE_2"/>
    <property type="match status" value="1"/>
</dbReference>
<dbReference type="PANTHER" id="PTHR31126">
    <property type="entry name" value="TYROSINE-PROTEIN PHOSPHATASE"/>
    <property type="match status" value="1"/>
</dbReference>
<dbReference type="Pfam" id="PF13350">
    <property type="entry name" value="Y_phosphatase3"/>
    <property type="match status" value="1"/>
</dbReference>
<dbReference type="InterPro" id="IPR000387">
    <property type="entry name" value="Tyr_Pase_dom"/>
</dbReference>
<protein>
    <submittedName>
        <fullName evidence="3">Tyrosine-protein phosphatase</fullName>
    </submittedName>
</protein>
<dbReference type="EMBL" id="JAHUZB010000001">
    <property type="protein sequence ID" value="MBV7389060.1"/>
    <property type="molecule type" value="Genomic_DNA"/>
</dbReference>
<dbReference type="PANTHER" id="PTHR31126:SF1">
    <property type="entry name" value="TYROSINE SPECIFIC PROTEIN PHOSPHATASES DOMAIN-CONTAINING PROTEIN"/>
    <property type="match status" value="1"/>
</dbReference>
<reference evidence="3 4" key="1">
    <citation type="submission" date="2021-06" db="EMBL/GenBank/DDBJ databases">
        <title>Enterococcus alishanensis sp. nov., a novel lactic acid bacterium isolated from fresh coffee beans.</title>
        <authorList>
            <person name="Chen Y.-S."/>
        </authorList>
    </citation>
    <scope>NUCLEOTIDE SEQUENCE [LARGE SCALE GENOMIC DNA]</scope>
    <source>
        <strain evidence="3 4">ALS3</strain>
    </source>
</reference>
<comment type="similarity">
    <text evidence="1">Belongs to the protein-tyrosine phosphatase family.</text>
</comment>
<gene>
    <name evidence="3" type="ORF">KUA55_00085</name>
</gene>
<proteinExistence type="inferred from homology"/>
<organism evidence="3 4">
    <name type="scientific">Enterococcus alishanensis</name>
    <dbReference type="NCBI Taxonomy" id="1303817"/>
    <lineage>
        <taxon>Bacteria</taxon>
        <taxon>Bacillati</taxon>
        <taxon>Bacillota</taxon>
        <taxon>Bacilli</taxon>
        <taxon>Lactobacillales</taxon>
        <taxon>Enterococcaceae</taxon>
        <taxon>Enterococcus</taxon>
    </lineage>
</organism>
<accession>A0ABS6T7E0</accession>
<comment type="caution">
    <text evidence="3">The sequence shown here is derived from an EMBL/GenBank/DDBJ whole genome shotgun (WGS) entry which is preliminary data.</text>
</comment>
<feature type="domain" description="Tyrosine specific protein phosphatases" evidence="2">
    <location>
        <begin position="134"/>
        <end position="205"/>
    </location>
</feature>
<dbReference type="InterPro" id="IPR026893">
    <property type="entry name" value="Tyr/Ser_Pase_IphP-type"/>
</dbReference>
<name>A0ABS6T7E0_9ENTE</name>
<evidence type="ECO:0000256" key="1">
    <source>
        <dbReference type="ARBA" id="ARBA00009580"/>
    </source>
</evidence>